<feature type="domain" description="RepB-like DNA primase" evidence="2">
    <location>
        <begin position="36"/>
        <end position="118"/>
    </location>
</feature>
<feature type="region of interest" description="Disordered" evidence="1">
    <location>
        <begin position="173"/>
        <end position="201"/>
    </location>
</feature>
<dbReference type="STRING" id="1747903.ASR47_1005279"/>
<dbReference type="AlphaFoldDB" id="A0A1A7BZZ8"/>
<dbReference type="Pfam" id="PF16793">
    <property type="entry name" value="RepB_primase"/>
    <property type="match status" value="1"/>
</dbReference>
<sequence length="201" mass="21534">MTAMGCAQFVVRLAEAKNGKQETRQWSGLELLRSLAWLKRMNARGYDVTLRPAGQHGLVLLDGLQPADLQRLETRGWQSAAVVEVQRGRFQAWIKLSGQRLADTLRSQAASRLAAELGHSGSAMAITVAEFGALAGLTCHAPGMAEGQAARYALLQASSGTVATAAAPWLERLPHLPDPPLPPRVAVPQGAVRKRSSGRAR</sequence>
<organism evidence="3 4">
    <name type="scientific">Janthinobacterium psychrotolerans</name>
    <dbReference type="NCBI Taxonomy" id="1747903"/>
    <lineage>
        <taxon>Bacteria</taxon>
        <taxon>Pseudomonadati</taxon>
        <taxon>Pseudomonadota</taxon>
        <taxon>Betaproteobacteria</taxon>
        <taxon>Burkholderiales</taxon>
        <taxon>Oxalobacteraceae</taxon>
        <taxon>Janthinobacterium</taxon>
    </lineage>
</organism>
<dbReference type="Gene3D" id="3.30.70.1790">
    <property type="entry name" value="RepB DNA-primase, N-terminal domain"/>
    <property type="match status" value="1"/>
</dbReference>
<keyword evidence="4" id="KW-1185">Reference proteome</keyword>
<dbReference type="InterPro" id="IPR039459">
    <property type="entry name" value="RepB-like_DNA_primase_dom"/>
</dbReference>
<evidence type="ECO:0000259" key="2">
    <source>
        <dbReference type="Pfam" id="PF16793"/>
    </source>
</evidence>
<evidence type="ECO:0000313" key="3">
    <source>
        <dbReference type="EMBL" id="OBV38324.1"/>
    </source>
</evidence>
<protein>
    <submittedName>
        <fullName evidence="3">RepB DNA-primase</fullName>
    </submittedName>
</protein>
<evidence type="ECO:0000313" key="4">
    <source>
        <dbReference type="Proteomes" id="UP000092713"/>
    </source>
</evidence>
<dbReference type="Gene3D" id="3.30.1490.240">
    <property type="entry name" value="RepB DNA-primase, N-terminal domain"/>
    <property type="match status" value="1"/>
</dbReference>
<reference evidence="3 4" key="1">
    <citation type="submission" date="2016-04" db="EMBL/GenBank/DDBJ databases">
        <title>Draft genome sequence of Janthinobacterium psychrotolerans sp. nov., isolated from freshwater sediments in Denmark.</title>
        <authorList>
            <person name="Gong X."/>
            <person name="Skrivergaard S."/>
            <person name="Korsgaard B.S."/>
            <person name="Schreiber L."/>
            <person name="Marshall I.P."/>
            <person name="Finster K."/>
            <person name="Schramm A."/>
        </authorList>
    </citation>
    <scope>NUCLEOTIDE SEQUENCE [LARGE SCALE GENOMIC DNA]</scope>
    <source>
        <strain evidence="3 4">S3-2</strain>
    </source>
</reference>
<comment type="caution">
    <text evidence="3">The sequence shown here is derived from an EMBL/GenBank/DDBJ whole genome shotgun (WGS) entry which is preliminary data.</text>
</comment>
<accession>A0A1A7BZZ8</accession>
<dbReference type="EMBL" id="LOCQ01000058">
    <property type="protein sequence ID" value="OBV38324.1"/>
    <property type="molecule type" value="Genomic_DNA"/>
</dbReference>
<dbReference type="Proteomes" id="UP000092713">
    <property type="component" value="Unassembled WGS sequence"/>
</dbReference>
<gene>
    <name evidence="3" type="ORF">ASR47_1005279</name>
</gene>
<name>A0A1A7BZZ8_9BURK</name>
<evidence type="ECO:0000256" key="1">
    <source>
        <dbReference type="SAM" id="MobiDB-lite"/>
    </source>
</evidence>
<feature type="compositionally biased region" description="Basic residues" evidence="1">
    <location>
        <begin position="192"/>
        <end position="201"/>
    </location>
</feature>
<proteinExistence type="predicted"/>
<feature type="compositionally biased region" description="Pro residues" evidence="1">
    <location>
        <begin position="176"/>
        <end position="185"/>
    </location>
</feature>